<reference evidence="1" key="1">
    <citation type="submission" date="2022-03" db="EMBL/GenBank/DDBJ databases">
        <title>Draft genome sequence of Aduncisulcus paluster, a free-living microaerophilic Fornicata.</title>
        <authorList>
            <person name="Yuyama I."/>
            <person name="Kume K."/>
            <person name="Tamura T."/>
            <person name="Inagaki Y."/>
            <person name="Hashimoto T."/>
        </authorList>
    </citation>
    <scope>NUCLEOTIDE SEQUENCE</scope>
    <source>
        <strain evidence="1">NY0171</strain>
    </source>
</reference>
<organism evidence="1 2">
    <name type="scientific">Aduncisulcus paluster</name>
    <dbReference type="NCBI Taxonomy" id="2918883"/>
    <lineage>
        <taxon>Eukaryota</taxon>
        <taxon>Metamonada</taxon>
        <taxon>Carpediemonas-like organisms</taxon>
        <taxon>Aduncisulcus</taxon>
    </lineage>
</organism>
<evidence type="ECO:0000313" key="2">
    <source>
        <dbReference type="Proteomes" id="UP001057375"/>
    </source>
</evidence>
<gene>
    <name evidence="1" type="ORF">ADUPG1_001175</name>
</gene>
<proteinExistence type="predicted"/>
<name>A0ABQ5KA28_9EUKA</name>
<evidence type="ECO:0000313" key="1">
    <source>
        <dbReference type="EMBL" id="GKT29402.1"/>
    </source>
</evidence>
<dbReference type="Proteomes" id="UP001057375">
    <property type="component" value="Unassembled WGS sequence"/>
</dbReference>
<accession>A0ABQ5KA28</accession>
<comment type="caution">
    <text evidence="1">The sequence shown here is derived from an EMBL/GenBank/DDBJ whole genome shotgun (WGS) entry which is preliminary data.</text>
</comment>
<keyword evidence="2" id="KW-1185">Reference proteome</keyword>
<protein>
    <submittedName>
        <fullName evidence="1">Uncharacterized protein</fullName>
    </submittedName>
</protein>
<feature type="non-terminal residue" evidence="1">
    <location>
        <position position="1"/>
    </location>
</feature>
<dbReference type="EMBL" id="BQXS01000831">
    <property type="protein sequence ID" value="GKT29402.1"/>
    <property type="molecule type" value="Genomic_DNA"/>
</dbReference>
<sequence length="108" mass="12581">DELCRRAFSIYSKLLPDAHPKFITARRRCKFNSSCNLRCKWCALDHGKERKIMPREVLERSCRSWAQGCLRICGVSTCIMAVKPFCIPIYRGCFPNHRSLDQRHAAYS</sequence>